<proteinExistence type="predicted"/>
<evidence type="ECO:0000313" key="2">
    <source>
        <dbReference type="Proteomes" id="UP001354989"/>
    </source>
</evidence>
<name>A0ABN6L9A9_9BACT</name>
<gene>
    <name evidence="1" type="ORF">PEPS_04780</name>
</gene>
<organism evidence="1 2">
    <name type="scientific">Persicobacter psychrovividus</name>
    <dbReference type="NCBI Taxonomy" id="387638"/>
    <lineage>
        <taxon>Bacteria</taxon>
        <taxon>Pseudomonadati</taxon>
        <taxon>Bacteroidota</taxon>
        <taxon>Cytophagia</taxon>
        <taxon>Cytophagales</taxon>
        <taxon>Persicobacteraceae</taxon>
        <taxon>Persicobacter</taxon>
    </lineage>
</organism>
<evidence type="ECO:0000313" key="1">
    <source>
        <dbReference type="EMBL" id="BDC98197.1"/>
    </source>
</evidence>
<dbReference type="Proteomes" id="UP001354989">
    <property type="component" value="Chromosome"/>
</dbReference>
<dbReference type="EMBL" id="AP025292">
    <property type="protein sequence ID" value="BDC98197.1"/>
    <property type="molecule type" value="Genomic_DNA"/>
</dbReference>
<sequence>MIRLSILSKTTLEMRLVAVKYRFPPTDRKIAASLSEFHQHLKAKFDWRT</sequence>
<reference evidence="1 2" key="1">
    <citation type="submission" date="2021-12" db="EMBL/GenBank/DDBJ databases">
        <title>Genome sequencing of bacteria with rrn-lacking chromosome and rrn-plasmid.</title>
        <authorList>
            <person name="Anda M."/>
            <person name="Iwasaki W."/>
        </authorList>
    </citation>
    <scope>NUCLEOTIDE SEQUENCE [LARGE SCALE GENOMIC DNA]</scope>
    <source>
        <strain evidence="1 2">NBRC 101262</strain>
    </source>
</reference>
<accession>A0ABN6L9A9</accession>
<protein>
    <submittedName>
        <fullName evidence="1">Uncharacterized protein</fullName>
    </submittedName>
</protein>
<keyword evidence="2" id="KW-1185">Reference proteome</keyword>